<accession>A0A6P1ZKA2</accession>
<dbReference type="EMBL" id="CP039543">
    <property type="protein sequence ID" value="QJT07573.1"/>
    <property type="molecule type" value="Genomic_DNA"/>
</dbReference>
<proteinExistence type="predicted"/>
<dbReference type="PANTHER" id="PTHR48207:SF4">
    <property type="entry name" value="BLL6097 PROTEIN"/>
    <property type="match status" value="1"/>
</dbReference>
<evidence type="ECO:0000313" key="3">
    <source>
        <dbReference type="EMBL" id="TVM34513.1"/>
    </source>
</evidence>
<dbReference type="SUPFAM" id="SSF89796">
    <property type="entry name" value="CoA-transferase family III (CaiB/BaiF)"/>
    <property type="match status" value="1"/>
</dbReference>
<reference evidence="2 5" key="2">
    <citation type="submission" date="2019-04" db="EMBL/GenBank/DDBJ databases">
        <title>Isolation and culture of sulfate reducing bacteria from the cold seep of the South China Sea.</title>
        <authorList>
            <person name="Sun C."/>
            <person name="Liu R."/>
        </authorList>
    </citation>
    <scope>NUCLEOTIDE SEQUENCE [LARGE SCALE GENOMIC DNA]</scope>
    <source>
        <strain evidence="2 5">CS1</strain>
    </source>
</reference>
<dbReference type="InterPro" id="IPR050483">
    <property type="entry name" value="CoA-transferase_III_domain"/>
</dbReference>
<organism evidence="3 4">
    <name type="scientific">Oceanidesulfovibrio marinus</name>
    <dbReference type="NCBI Taxonomy" id="370038"/>
    <lineage>
        <taxon>Bacteria</taxon>
        <taxon>Pseudomonadati</taxon>
        <taxon>Thermodesulfobacteriota</taxon>
        <taxon>Desulfovibrionia</taxon>
        <taxon>Desulfovibrionales</taxon>
        <taxon>Desulfovibrionaceae</taxon>
        <taxon>Oceanidesulfovibrio</taxon>
    </lineage>
</organism>
<dbReference type="GO" id="GO:0008410">
    <property type="term" value="F:CoA-transferase activity"/>
    <property type="evidence" value="ECO:0007669"/>
    <property type="project" value="TreeGrafter"/>
</dbReference>
<dbReference type="Proteomes" id="UP000434052">
    <property type="component" value="Unassembled WGS sequence"/>
</dbReference>
<sequence>MATLPLQGLLVLDFSQFLAGPSAALRLADLGATVVKVERPGTGELGRSLYISDQEFDGESALFHTINRNKKSYAANLKDPEDLTRVRKLVTRADVLIENFRPGVMQRFGLDYDSVRELNPGLVYGTVTGYGTEGPWKNLPGQDLLIQARSGLAWLSGEAEQGPVPIGLSVSDIITGAHLVQGILACLVRRGVTGEGGRVEVNLLESTLDMQFELLTCHLNDGGKQPQRSAVNNANAYLGAPYGVYQTADGHLALSMGDIPKLGEIVECPKLAQYTDNKQWFVKRDEIKAVLAKHLTSQTTQYWLDRLVPMDYWCAPVLSWSELRDEAGFQALEFVQTLTRESGAEMDTTRCPIRINCDKIYSGQAAPRPGEHTDEINTTYNLT</sequence>
<dbReference type="InterPro" id="IPR044855">
    <property type="entry name" value="CoA-Trfase_III_dom3_sf"/>
</dbReference>
<evidence type="ECO:0000313" key="5">
    <source>
        <dbReference type="Proteomes" id="UP000503251"/>
    </source>
</evidence>
<dbReference type="Gene3D" id="3.40.50.10540">
    <property type="entry name" value="Crotonobetainyl-coa:carnitine coa-transferase, domain 1"/>
    <property type="match status" value="1"/>
</dbReference>
<dbReference type="OrthoDB" id="9781472at2"/>
<gene>
    <name evidence="3" type="ORF">DQK91_08025</name>
    <name evidence="2" type="ORF">E8L03_00960</name>
</gene>
<dbReference type="PANTHER" id="PTHR48207">
    <property type="entry name" value="SUCCINATE--HYDROXYMETHYLGLUTARATE COA-TRANSFERASE"/>
    <property type="match status" value="1"/>
</dbReference>
<name>A0A6P1ZKA2_9BACT</name>
<evidence type="ECO:0000256" key="1">
    <source>
        <dbReference type="ARBA" id="ARBA00022679"/>
    </source>
</evidence>
<dbReference type="InterPro" id="IPR003673">
    <property type="entry name" value="CoA-Trfase_fam_III"/>
</dbReference>
<dbReference type="Gene3D" id="3.30.1540.10">
    <property type="entry name" value="formyl-coa transferase, domain 3"/>
    <property type="match status" value="1"/>
</dbReference>
<dbReference type="Proteomes" id="UP000503251">
    <property type="component" value="Chromosome"/>
</dbReference>
<protein>
    <submittedName>
        <fullName evidence="3">CoA transferase</fullName>
    </submittedName>
</protein>
<evidence type="ECO:0000313" key="4">
    <source>
        <dbReference type="Proteomes" id="UP000434052"/>
    </source>
</evidence>
<keyword evidence="5" id="KW-1185">Reference proteome</keyword>
<dbReference type="EMBL" id="QMIF01000004">
    <property type="protein sequence ID" value="TVM34513.1"/>
    <property type="molecule type" value="Genomic_DNA"/>
</dbReference>
<reference evidence="3 4" key="1">
    <citation type="submission" date="2018-06" db="EMBL/GenBank/DDBJ databases">
        <title>Complete genome of Desulfovibrio marinus P48SEP.</title>
        <authorList>
            <person name="Crispim J.S."/>
            <person name="Vidigal P.M.P."/>
            <person name="Silva L.C.F."/>
            <person name="Araujo L.C."/>
            <person name="Laguardia C.N."/>
            <person name="Dias R.S."/>
            <person name="Sousa M.P."/>
            <person name="Paula S.O."/>
            <person name="Silva C."/>
        </authorList>
    </citation>
    <scope>NUCLEOTIDE SEQUENCE [LARGE SCALE GENOMIC DNA]</scope>
    <source>
        <strain evidence="3 4">P48SEP</strain>
    </source>
</reference>
<dbReference type="Pfam" id="PF02515">
    <property type="entry name" value="CoA_transf_3"/>
    <property type="match status" value="1"/>
</dbReference>
<dbReference type="RefSeq" id="WP_144304835.1">
    <property type="nucleotide sequence ID" value="NZ_CP039543.1"/>
</dbReference>
<dbReference type="AlphaFoldDB" id="A0A6P1ZKA2"/>
<evidence type="ECO:0000313" key="2">
    <source>
        <dbReference type="EMBL" id="QJT07573.1"/>
    </source>
</evidence>
<keyword evidence="1 3" id="KW-0808">Transferase</keyword>
<dbReference type="InterPro" id="IPR023606">
    <property type="entry name" value="CoA-Trfase_III_dom_1_sf"/>
</dbReference>